<organism evidence="8 9">
    <name type="scientific">Symbiodinium necroappetens</name>
    <dbReference type="NCBI Taxonomy" id="1628268"/>
    <lineage>
        <taxon>Eukaryota</taxon>
        <taxon>Sar</taxon>
        <taxon>Alveolata</taxon>
        <taxon>Dinophyceae</taxon>
        <taxon>Suessiales</taxon>
        <taxon>Symbiodiniaceae</taxon>
        <taxon>Symbiodinium</taxon>
    </lineage>
</organism>
<comment type="subcellular location">
    <subcellularLocation>
        <location evidence="1">Membrane</location>
        <topology evidence="1">Multi-pass membrane protein</topology>
    </subcellularLocation>
</comment>
<dbReference type="InterPro" id="IPR050186">
    <property type="entry name" value="TPT_transporter"/>
</dbReference>
<feature type="transmembrane region" description="Helical" evidence="6">
    <location>
        <begin position="215"/>
        <end position="238"/>
    </location>
</feature>
<dbReference type="GO" id="GO:0016020">
    <property type="term" value="C:membrane"/>
    <property type="evidence" value="ECO:0007669"/>
    <property type="project" value="UniProtKB-SubCell"/>
</dbReference>
<feature type="region of interest" description="Disordered" evidence="5">
    <location>
        <begin position="119"/>
        <end position="146"/>
    </location>
</feature>
<dbReference type="AlphaFoldDB" id="A0A813CLG3"/>
<feature type="transmembrane region" description="Helical" evidence="6">
    <location>
        <begin position="276"/>
        <end position="297"/>
    </location>
</feature>
<feature type="transmembrane region" description="Helical" evidence="6">
    <location>
        <begin position="348"/>
        <end position="373"/>
    </location>
</feature>
<keyword evidence="2 6" id="KW-0812">Transmembrane</keyword>
<feature type="transmembrane region" description="Helical" evidence="6">
    <location>
        <begin position="317"/>
        <end position="333"/>
    </location>
</feature>
<name>A0A813CLG3_9DINO</name>
<protein>
    <submittedName>
        <fullName evidence="8">Uncharacterized protein</fullName>
    </submittedName>
</protein>
<feature type="signal peptide" evidence="7">
    <location>
        <begin position="1"/>
        <end position="27"/>
    </location>
</feature>
<feature type="transmembrane region" description="Helical" evidence="6">
    <location>
        <begin position="433"/>
        <end position="455"/>
    </location>
</feature>
<feature type="transmembrane region" description="Helical" evidence="6">
    <location>
        <begin position="178"/>
        <end position="195"/>
    </location>
</feature>
<proteinExistence type="predicted"/>
<feature type="chain" id="PRO_5032518386" evidence="7">
    <location>
        <begin position="28"/>
        <end position="776"/>
    </location>
</feature>
<evidence type="ECO:0000313" key="8">
    <source>
        <dbReference type="EMBL" id="CAE7944398.1"/>
    </source>
</evidence>
<feature type="transmembrane region" description="Helical" evidence="6">
    <location>
        <begin position="385"/>
        <end position="405"/>
    </location>
</feature>
<reference evidence="8" key="1">
    <citation type="submission" date="2021-02" db="EMBL/GenBank/DDBJ databases">
        <authorList>
            <person name="Dougan E. K."/>
            <person name="Rhodes N."/>
            <person name="Thang M."/>
            <person name="Chan C."/>
        </authorList>
    </citation>
    <scope>NUCLEOTIDE SEQUENCE</scope>
</reference>
<feature type="transmembrane region" description="Helical" evidence="6">
    <location>
        <begin position="250"/>
        <end position="270"/>
    </location>
</feature>
<dbReference type="EMBL" id="CAJNJA010101674">
    <property type="protein sequence ID" value="CAE7944398.1"/>
    <property type="molecule type" value="Genomic_DNA"/>
</dbReference>
<evidence type="ECO:0000256" key="7">
    <source>
        <dbReference type="SAM" id="SignalP"/>
    </source>
</evidence>
<evidence type="ECO:0000256" key="4">
    <source>
        <dbReference type="ARBA" id="ARBA00023136"/>
    </source>
</evidence>
<keyword evidence="9" id="KW-1185">Reference proteome</keyword>
<accession>A0A813CLG3</accession>
<evidence type="ECO:0000256" key="2">
    <source>
        <dbReference type="ARBA" id="ARBA00022692"/>
    </source>
</evidence>
<dbReference type="Proteomes" id="UP000601435">
    <property type="component" value="Unassembled WGS sequence"/>
</dbReference>
<evidence type="ECO:0000256" key="3">
    <source>
        <dbReference type="ARBA" id="ARBA00022989"/>
    </source>
</evidence>
<gene>
    <name evidence="8" type="ORF">SNEC2469_LOCUS35330</name>
</gene>
<sequence length="776" mass="84864">MVSQCAAMHRILLTATAVLWGIGNAEFAEDAEETTCLEAVCAGHDRSASEEVQALRTELLQTAVQLKRSKEAEPPNDMLHDLQLETFQAMSEHREALRRQADAMAAETRTAEALKAMNHETSTGPPQEQIAPSGPKPKHGKHHHHGGENKLLQEAMIPAGALAAGMLLLWYQLTTAGILAIYFGAQAGFTLYMKVVLSNSVISQELGIDGVPAGFLVTAVQQVVAFIVLAIIVAAMYCTPYRYTPRPLKSWSEVACVIIFSFAFSLNIGLNNFSLSLLAVSLNMIIRSCLPIVTLAFQQILGPCIPDLAQKVRMTEVTLMVAGVVFAAVATLAKSEGSHGGGSESKNLLLGVFVCTLSDAACAVNLILGNMFGSSLDPPLNPVDTIFYMALPCALFLLPASILLMHPVGWPNFGDITDLQVFQKVMELSPTTMLWVILSGCIAAGGASCCICWQFQQGSHHHALHLHGSGDLARRRLERGHAAGHPREHRGLHWLQFVEVQRESCEEGGERDIVQVLEPVKAWHLGCVEVWCFRNLDWYHFHCPSFALCPAARKIGAEVAAMKLGIFTDAREHVLPHLMTNIFQPAVFRLQPVMPRLGRQLRKLPSEKVREVLSPWEERDAVRPLVTNQGGGKGKARSFIGERRRNGAKELWYLLVGWSVPGFEVRHLLLLQGGKGGGKGYVKLTFDKHLVTFTSEQADVLTNDVNVGGSTAEATDFFLAAPVDFGFLVACRLGPGHAWSSLSGSSLETSSWCGRFERLVSKSRQIPPSCHEKKLW</sequence>
<evidence type="ECO:0000256" key="6">
    <source>
        <dbReference type="SAM" id="Phobius"/>
    </source>
</evidence>
<keyword evidence="7" id="KW-0732">Signal</keyword>
<dbReference type="PANTHER" id="PTHR11132">
    <property type="entry name" value="SOLUTE CARRIER FAMILY 35"/>
    <property type="match status" value="1"/>
</dbReference>
<evidence type="ECO:0000256" key="5">
    <source>
        <dbReference type="SAM" id="MobiDB-lite"/>
    </source>
</evidence>
<dbReference type="OrthoDB" id="6418713at2759"/>
<evidence type="ECO:0000256" key="1">
    <source>
        <dbReference type="ARBA" id="ARBA00004141"/>
    </source>
</evidence>
<keyword evidence="3 6" id="KW-1133">Transmembrane helix</keyword>
<keyword evidence="4 6" id="KW-0472">Membrane</keyword>
<evidence type="ECO:0000313" key="9">
    <source>
        <dbReference type="Proteomes" id="UP000601435"/>
    </source>
</evidence>
<feature type="compositionally biased region" description="Basic residues" evidence="5">
    <location>
        <begin position="136"/>
        <end position="145"/>
    </location>
</feature>
<comment type="caution">
    <text evidence="8">The sequence shown here is derived from an EMBL/GenBank/DDBJ whole genome shotgun (WGS) entry which is preliminary data.</text>
</comment>